<keyword evidence="2 8" id="KW-0808">Transferase</keyword>
<dbReference type="SUPFAM" id="SSF56672">
    <property type="entry name" value="DNA/RNA polymerases"/>
    <property type="match status" value="1"/>
</dbReference>
<dbReference type="GO" id="GO:0003887">
    <property type="term" value="F:DNA-directed DNA polymerase activity"/>
    <property type="evidence" value="ECO:0007669"/>
    <property type="project" value="UniProtKB-EC"/>
</dbReference>
<dbReference type="EMBL" id="JASJQH010002505">
    <property type="protein sequence ID" value="KAK9760131.1"/>
    <property type="molecule type" value="Genomic_DNA"/>
</dbReference>
<accession>A0ABR2WF57</accession>
<evidence type="ECO:0000256" key="4">
    <source>
        <dbReference type="ARBA" id="ARBA00022763"/>
    </source>
</evidence>
<keyword evidence="4" id="KW-0227">DNA damage</keyword>
<dbReference type="Gene3D" id="1.10.150.20">
    <property type="entry name" value="5' to 3' exonuclease, C-terminal subdomain"/>
    <property type="match status" value="1"/>
</dbReference>
<keyword evidence="9" id="KW-1185">Reference proteome</keyword>
<dbReference type="InterPro" id="IPR052230">
    <property type="entry name" value="DNA_polymerase_eta"/>
</dbReference>
<dbReference type="EC" id="2.7.7.7" evidence="8"/>
<organism evidence="8 9">
    <name type="scientific">Basidiobolus ranarum</name>
    <dbReference type="NCBI Taxonomy" id="34480"/>
    <lineage>
        <taxon>Eukaryota</taxon>
        <taxon>Fungi</taxon>
        <taxon>Fungi incertae sedis</taxon>
        <taxon>Zoopagomycota</taxon>
        <taxon>Entomophthoromycotina</taxon>
        <taxon>Basidiobolomycetes</taxon>
        <taxon>Basidiobolales</taxon>
        <taxon>Basidiobolaceae</taxon>
        <taxon>Basidiobolus</taxon>
    </lineage>
</organism>
<dbReference type="Pfam" id="PF00817">
    <property type="entry name" value="IMS"/>
    <property type="match status" value="1"/>
</dbReference>
<comment type="caution">
    <text evidence="8">The sequence shown here is derived from an EMBL/GenBank/DDBJ whole genome shotgun (WGS) entry which is preliminary data.</text>
</comment>
<evidence type="ECO:0000256" key="6">
    <source>
        <dbReference type="ARBA" id="ARBA00023242"/>
    </source>
</evidence>
<dbReference type="PANTHER" id="PTHR45873:SF1">
    <property type="entry name" value="DNA POLYMERASE ETA"/>
    <property type="match status" value="1"/>
</dbReference>
<feature type="domain" description="UmuC" evidence="7">
    <location>
        <begin position="14"/>
        <end position="253"/>
    </location>
</feature>
<reference evidence="8 9" key="1">
    <citation type="submission" date="2023-04" db="EMBL/GenBank/DDBJ databases">
        <title>Genome of Basidiobolus ranarum AG-B5.</title>
        <authorList>
            <person name="Stajich J.E."/>
            <person name="Carter-House D."/>
            <person name="Gryganskyi A."/>
        </authorList>
    </citation>
    <scope>NUCLEOTIDE SEQUENCE [LARGE SCALE GENOMIC DNA]</scope>
    <source>
        <strain evidence="8 9">AG-B5</strain>
    </source>
</reference>
<gene>
    <name evidence="8" type="primary">eso1</name>
    <name evidence="8" type="ORF">K7432_016155</name>
</gene>
<sequence length="279" mass="31783">MKTLPEELRYSRCILHIDLDCFYCQVEQVRLNLPPEKAVAVQQWQGLIAVNYPARKMGVQRHSSVADALKLCPDLQLVHVATYTEGTSFEYHTNPQRDTHKVSLEPYRRASSQIFEIFRRINKNVQKASVDEAYIDVTEQVNKIIIERYAGYLNDVCPPAIDWSNLGVVLGGLDVELEWKDIQLAIGAEISRTIRTLVYEELNYTCSTGIAHNKTLAKLGSALNKPNQQTIIRHSAVLEFLRDLPFRKIRSLGGKLGDLIEQQLKAETASDLWLVFMKI</sequence>
<dbReference type="PROSITE" id="PS50173">
    <property type="entry name" value="UMUC"/>
    <property type="match status" value="1"/>
</dbReference>
<dbReference type="InterPro" id="IPR043128">
    <property type="entry name" value="Rev_trsase/Diguanyl_cyclase"/>
</dbReference>
<evidence type="ECO:0000313" key="9">
    <source>
        <dbReference type="Proteomes" id="UP001479436"/>
    </source>
</evidence>
<name>A0ABR2WF57_9FUNG</name>
<keyword evidence="3" id="KW-0479">Metal-binding</keyword>
<proteinExistence type="predicted"/>
<evidence type="ECO:0000313" key="8">
    <source>
        <dbReference type="EMBL" id="KAK9760131.1"/>
    </source>
</evidence>
<comment type="subcellular location">
    <subcellularLocation>
        <location evidence="1">Nucleus</location>
    </subcellularLocation>
</comment>
<evidence type="ECO:0000256" key="5">
    <source>
        <dbReference type="ARBA" id="ARBA00023204"/>
    </source>
</evidence>
<dbReference type="InterPro" id="IPR043502">
    <property type="entry name" value="DNA/RNA_pol_sf"/>
</dbReference>
<evidence type="ECO:0000256" key="1">
    <source>
        <dbReference type="ARBA" id="ARBA00004123"/>
    </source>
</evidence>
<dbReference type="PANTHER" id="PTHR45873">
    <property type="entry name" value="DNA POLYMERASE ETA"/>
    <property type="match status" value="1"/>
</dbReference>
<dbReference type="Proteomes" id="UP001479436">
    <property type="component" value="Unassembled WGS sequence"/>
</dbReference>
<dbReference type="Gene3D" id="3.30.70.270">
    <property type="match status" value="2"/>
</dbReference>
<dbReference type="InterPro" id="IPR001126">
    <property type="entry name" value="UmuC"/>
</dbReference>
<keyword evidence="6" id="KW-0539">Nucleus</keyword>
<protein>
    <submittedName>
        <fullName evidence="8">N-acetyltransferase eso1</fullName>
        <ecNumber evidence="8">2.7.7.7</ecNumber>
    </submittedName>
</protein>
<keyword evidence="8" id="KW-0548">Nucleotidyltransferase</keyword>
<evidence type="ECO:0000259" key="7">
    <source>
        <dbReference type="PROSITE" id="PS50173"/>
    </source>
</evidence>
<dbReference type="Gene3D" id="3.40.1170.60">
    <property type="match status" value="1"/>
</dbReference>
<keyword evidence="5" id="KW-0234">DNA repair</keyword>
<evidence type="ECO:0000256" key="2">
    <source>
        <dbReference type="ARBA" id="ARBA00022679"/>
    </source>
</evidence>
<evidence type="ECO:0000256" key="3">
    <source>
        <dbReference type="ARBA" id="ARBA00022723"/>
    </source>
</evidence>